<organism evidence="7 8">
    <name type="scientific">Microlunatus parietis</name>
    <dbReference type="NCBI Taxonomy" id="682979"/>
    <lineage>
        <taxon>Bacteria</taxon>
        <taxon>Bacillati</taxon>
        <taxon>Actinomycetota</taxon>
        <taxon>Actinomycetes</taxon>
        <taxon>Propionibacteriales</taxon>
        <taxon>Propionibacteriaceae</taxon>
        <taxon>Microlunatus</taxon>
    </lineage>
</organism>
<evidence type="ECO:0000256" key="5">
    <source>
        <dbReference type="SAM" id="Phobius"/>
    </source>
</evidence>
<dbReference type="InterPro" id="IPR052964">
    <property type="entry name" value="Sporulation_signal_mat"/>
</dbReference>
<protein>
    <recommendedName>
        <fullName evidence="6">HTTM-like domain-containing protein</fullName>
    </recommendedName>
</protein>
<evidence type="ECO:0000313" key="7">
    <source>
        <dbReference type="EMBL" id="NYE70363.1"/>
    </source>
</evidence>
<dbReference type="PANTHER" id="PTHR39535">
    <property type="entry name" value="SPORULATION-DELAYING PROTEIN SDPB"/>
    <property type="match status" value="1"/>
</dbReference>
<evidence type="ECO:0000256" key="3">
    <source>
        <dbReference type="ARBA" id="ARBA00022989"/>
    </source>
</evidence>
<evidence type="ECO:0000313" key="8">
    <source>
        <dbReference type="Proteomes" id="UP000569914"/>
    </source>
</evidence>
<feature type="transmembrane region" description="Helical" evidence="5">
    <location>
        <begin position="110"/>
        <end position="130"/>
    </location>
</feature>
<dbReference type="GO" id="GO:0012505">
    <property type="term" value="C:endomembrane system"/>
    <property type="evidence" value="ECO:0007669"/>
    <property type="project" value="UniProtKB-SubCell"/>
</dbReference>
<dbReference type="PANTHER" id="PTHR39535:SF2">
    <property type="entry name" value="HTTM DOMAIN-CONTAINING PROTEIN"/>
    <property type="match status" value="1"/>
</dbReference>
<feature type="transmembrane region" description="Helical" evidence="5">
    <location>
        <begin position="217"/>
        <end position="236"/>
    </location>
</feature>
<feature type="transmembrane region" description="Helical" evidence="5">
    <location>
        <begin position="300"/>
        <end position="322"/>
    </location>
</feature>
<dbReference type="SMART" id="SM00752">
    <property type="entry name" value="HTTM"/>
    <property type="match status" value="1"/>
</dbReference>
<dbReference type="InterPro" id="IPR011020">
    <property type="entry name" value="HTTM-like"/>
</dbReference>
<feature type="transmembrane region" description="Helical" evidence="5">
    <location>
        <begin position="271"/>
        <end position="293"/>
    </location>
</feature>
<keyword evidence="2 5" id="KW-0812">Transmembrane</keyword>
<reference evidence="7 8" key="1">
    <citation type="submission" date="2020-07" db="EMBL/GenBank/DDBJ databases">
        <title>Sequencing the genomes of 1000 actinobacteria strains.</title>
        <authorList>
            <person name="Klenk H.-P."/>
        </authorList>
    </citation>
    <scope>NUCLEOTIDE SEQUENCE [LARGE SCALE GENOMIC DNA]</scope>
    <source>
        <strain evidence="7 8">DSM 22083</strain>
    </source>
</reference>
<dbReference type="EMBL" id="JACCBU010000001">
    <property type="protein sequence ID" value="NYE70363.1"/>
    <property type="molecule type" value="Genomic_DNA"/>
</dbReference>
<evidence type="ECO:0000259" key="6">
    <source>
        <dbReference type="SMART" id="SM00752"/>
    </source>
</evidence>
<gene>
    <name evidence="7" type="ORF">BKA15_001692</name>
</gene>
<keyword evidence="8" id="KW-1185">Reference proteome</keyword>
<dbReference type="Proteomes" id="UP000569914">
    <property type="component" value="Unassembled WGS sequence"/>
</dbReference>
<keyword evidence="3 5" id="KW-1133">Transmembrane helix</keyword>
<feature type="domain" description="HTTM-like" evidence="6">
    <location>
        <begin position="42"/>
        <end position="338"/>
    </location>
</feature>
<name>A0A7Y9LB19_9ACTN</name>
<evidence type="ECO:0000256" key="1">
    <source>
        <dbReference type="ARBA" id="ARBA00004127"/>
    </source>
</evidence>
<feature type="transmembrane region" description="Helical" evidence="5">
    <location>
        <begin position="55"/>
        <end position="76"/>
    </location>
</feature>
<proteinExistence type="predicted"/>
<dbReference type="AlphaFoldDB" id="A0A7Y9LB19"/>
<evidence type="ECO:0000256" key="4">
    <source>
        <dbReference type="ARBA" id="ARBA00023136"/>
    </source>
</evidence>
<evidence type="ECO:0000256" key="2">
    <source>
        <dbReference type="ARBA" id="ARBA00022692"/>
    </source>
</evidence>
<dbReference type="Pfam" id="PF05090">
    <property type="entry name" value="HTTM"/>
    <property type="match status" value="1"/>
</dbReference>
<accession>A0A7Y9LB19</accession>
<keyword evidence="4 5" id="KW-0472">Membrane</keyword>
<dbReference type="InterPro" id="IPR053934">
    <property type="entry name" value="HTTM_dom"/>
</dbReference>
<comment type="subcellular location">
    <subcellularLocation>
        <location evidence="1">Endomembrane system</location>
        <topology evidence="1">Multi-pass membrane protein</topology>
    </subcellularLocation>
</comment>
<comment type="caution">
    <text evidence="7">The sequence shown here is derived from an EMBL/GenBank/DDBJ whole genome shotgun (WGS) entry which is preliminary data.</text>
</comment>
<sequence>MNLAGTLGRCVRFVENVIIGLVRVLRRLANRGGGFVEHWLTDAKRARYGIAVTRMLLGATGIGLLLTNLTTFRYTFGSGVAWSGETAEPSSLLPHVWLFSLFHRIQLNDAAFTAGYVILLLLAVAVLLGWRTRLTLPVFFIGWVSFIELNDAASDQGDNMYRIALLSLIFADSASRWSLDSRRRARVTVDPAKNFVVRVWQGERLLPEWLTNISHNLVLVSMTLHVCMVYASGALYKAGGKPWQEGYAIYNPLHVERFGPWPELSDLLTTWAPAVTVISWSSIIIQMCFPMMLLNRISRVIGLIGILSFHIGIAVLMGLPWFSLAMIAIDSIFIRDVSWRRMAAFVKRAWRRSEVRRPAPEEEPIGVVIDQPRELADAGLTRRLEHQTQPGGG</sequence>
<dbReference type="RefSeq" id="WP_179749752.1">
    <property type="nucleotide sequence ID" value="NZ_JACCBU010000001.1"/>
</dbReference>